<accession>A0A097EDP7</accession>
<evidence type="ECO:0000256" key="4">
    <source>
        <dbReference type="ARBA" id="ARBA00023284"/>
    </source>
</evidence>
<evidence type="ECO:0000259" key="5">
    <source>
        <dbReference type="PROSITE" id="PS51352"/>
    </source>
</evidence>
<organism evidence="6 7">
    <name type="scientific">Sphingomonas taxi</name>
    <dbReference type="NCBI Taxonomy" id="1549858"/>
    <lineage>
        <taxon>Bacteria</taxon>
        <taxon>Pseudomonadati</taxon>
        <taxon>Pseudomonadota</taxon>
        <taxon>Alphaproteobacteria</taxon>
        <taxon>Sphingomonadales</taxon>
        <taxon>Sphingomonadaceae</taxon>
        <taxon>Sphingomonas</taxon>
    </lineage>
</organism>
<evidence type="ECO:0000256" key="2">
    <source>
        <dbReference type="ARBA" id="ARBA00022748"/>
    </source>
</evidence>
<dbReference type="AlphaFoldDB" id="A0A097EDP7"/>
<dbReference type="InterPro" id="IPR013766">
    <property type="entry name" value="Thioredoxin_domain"/>
</dbReference>
<reference evidence="6 7" key="1">
    <citation type="submission" date="2014-09" db="EMBL/GenBank/DDBJ databases">
        <title>Using Illumina technology Improving SMRT sequencing Genome Assembly by RASTools.</title>
        <authorList>
            <person name="Zhou Y."/>
            <person name="Ma T."/>
            <person name="Liu T."/>
        </authorList>
    </citation>
    <scope>NUCLEOTIDE SEQUENCE [LARGE SCALE GENOMIC DNA]</scope>
    <source>
        <strain evidence="6 7">ATCC 55669</strain>
    </source>
</reference>
<dbReference type="HOGENOM" id="CLU_042529_19_0_5"/>
<evidence type="ECO:0000313" key="6">
    <source>
        <dbReference type="EMBL" id="AIT05687.1"/>
    </source>
</evidence>
<dbReference type="eggNOG" id="COG0526">
    <property type="taxonomic scope" value="Bacteria"/>
</dbReference>
<keyword evidence="3" id="KW-1015">Disulfide bond</keyword>
<dbReference type="KEGG" id="stax:MC45_03905"/>
<dbReference type="GO" id="GO:0017004">
    <property type="term" value="P:cytochrome complex assembly"/>
    <property type="evidence" value="ECO:0007669"/>
    <property type="project" value="UniProtKB-KW"/>
</dbReference>
<gene>
    <name evidence="6" type="ORF">MC45_03905</name>
</gene>
<dbReference type="PANTHER" id="PTHR42852:SF6">
    <property type="entry name" value="THIOL:DISULFIDE INTERCHANGE PROTEIN DSBE"/>
    <property type="match status" value="1"/>
</dbReference>
<keyword evidence="2" id="KW-0201">Cytochrome c-type biogenesis</keyword>
<keyword evidence="7" id="KW-1185">Reference proteome</keyword>
<dbReference type="GO" id="GO:0016491">
    <property type="term" value="F:oxidoreductase activity"/>
    <property type="evidence" value="ECO:0007669"/>
    <property type="project" value="InterPro"/>
</dbReference>
<dbReference type="RefSeq" id="WP_038659761.1">
    <property type="nucleotide sequence ID" value="NZ_CP009571.1"/>
</dbReference>
<dbReference type="EMBL" id="CP009571">
    <property type="protein sequence ID" value="AIT05687.1"/>
    <property type="molecule type" value="Genomic_DNA"/>
</dbReference>
<sequence length="175" mass="18639">MRRWLLWLPFAVFAAIVVVVASGLFAPADRAVRSALIGKPLPDFALPPIVAGKPGLSTADFRRGKPRLLNVFASWCIPCAAESPQLLRLEAMGVPVDAIAIRDTAPALRDFLARYGDPYERIGADAQSAVQLALGSSGVPESFVIDGKGRIVLQHIGDIRAEDVDAIAAAVRSAR</sequence>
<dbReference type="SUPFAM" id="SSF52833">
    <property type="entry name" value="Thioredoxin-like"/>
    <property type="match status" value="1"/>
</dbReference>
<dbReference type="InterPro" id="IPR013740">
    <property type="entry name" value="Redoxin"/>
</dbReference>
<name>A0A097EDP7_9SPHN</name>
<dbReference type="PROSITE" id="PS51352">
    <property type="entry name" value="THIOREDOXIN_2"/>
    <property type="match status" value="1"/>
</dbReference>
<dbReference type="Gene3D" id="3.40.30.10">
    <property type="entry name" value="Glutaredoxin"/>
    <property type="match status" value="1"/>
</dbReference>
<feature type="domain" description="Thioredoxin" evidence="5">
    <location>
        <begin position="35"/>
        <end position="175"/>
    </location>
</feature>
<dbReference type="InterPro" id="IPR050553">
    <property type="entry name" value="Thioredoxin_ResA/DsbE_sf"/>
</dbReference>
<dbReference type="GO" id="GO:0030313">
    <property type="term" value="C:cell envelope"/>
    <property type="evidence" value="ECO:0007669"/>
    <property type="project" value="UniProtKB-SubCell"/>
</dbReference>
<dbReference type="PANTHER" id="PTHR42852">
    <property type="entry name" value="THIOL:DISULFIDE INTERCHANGE PROTEIN DSBE"/>
    <property type="match status" value="1"/>
</dbReference>
<evidence type="ECO:0000256" key="1">
    <source>
        <dbReference type="ARBA" id="ARBA00004196"/>
    </source>
</evidence>
<dbReference type="STRING" id="1549858.MC45_03905"/>
<keyword evidence="4" id="KW-0676">Redox-active center</keyword>
<comment type="subcellular location">
    <subcellularLocation>
        <location evidence="1">Cell envelope</location>
    </subcellularLocation>
</comment>
<dbReference type="Proteomes" id="UP000033200">
    <property type="component" value="Chromosome"/>
</dbReference>
<dbReference type="InterPro" id="IPR036249">
    <property type="entry name" value="Thioredoxin-like_sf"/>
</dbReference>
<evidence type="ECO:0000256" key="3">
    <source>
        <dbReference type="ARBA" id="ARBA00023157"/>
    </source>
</evidence>
<dbReference type="Pfam" id="PF08534">
    <property type="entry name" value="Redoxin"/>
    <property type="match status" value="1"/>
</dbReference>
<proteinExistence type="predicted"/>
<evidence type="ECO:0000313" key="7">
    <source>
        <dbReference type="Proteomes" id="UP000033200"/>
    </source>
</evidence>
<protein>
    <submittedName>
        <fullName evidence="6">Alkyl hydroperoxide reductase</fullName>
    </submittedName>
</protein>